<feature type="compositionally biased region" description="Basic and acidic residues" evidence="1">
    <location>
        <begin position="96"/>
        <end position="108"/>
    </location>
</feature>
<proteinExistence type="predicted"/>
<evidence type="ECO:0000256" key="1">
    <source>
        <dbReference type="SAM" id="MobiDB-lite"/>
    </source>
</evidence>
<dbReference type="Proteomes" id="UP000887013">
    <property type="component" value="Unassembled WGS sequence"/>
</dbReference>
<feature type="region of interest" description="Disordered" evidence="1">
    <location>
        <begin position="1"/>
        <end position="37"/>
    </location>
</feature>
<dbReference type="OrthoDB" id="6437739at2759"/>
<evidence type="ECO:0000313" key="2">
    <source>
        <dbReference type="EMBL" id="GFT12164.1"/>
    </source>
</evidence>
<sequence>MNFSFWVENANSSEQKKDSAETNKAGKKRQSGTQLALEKERKKILKLEESKRINEMDRTEKNVAILLKLSNMKPKPVAAQKVLDFHLQQQKKRVKNKEEARTQNKEPEPESILFPEENERKKKRKKKKDYDDDDDL</sequence>
<feature type="compositionally biased region" description="Polar residues" evidence="1">
    <location>
        <begin position="1"/>
        <end position="13"/>
    </location>
</feature>
<accession>A0A8X6NFC2</accession>
<protein>
    <submittedName>
        <fullName evidence="2">Uncharacterized protein</fullName>
    </submittedName>
</protein>
<gene>
    <name evidence="2" type="ORF">NPIL_108331</name>
</gene>
<dbReference type="AlphaFoldDB" id="A0A8X6NFC2"/>
<name>A0A8X6NFC2_NEPPI</name>
<feature type="region of interest" description="Disordered" evidence="1">
    <location>
        <begin position="89"/>
        <end position="136"/>
    </location>
</feature>
<comment type="caution">
    <text evidence="2">The sequence shown here is derived from an EMBL/GenBank/DDBJ whole genome shotgun (WGS) entry which is preliminary data.</text>
</comment>
<evidence type="ECO:0000313" key="3">
    <source>
        <dbReference type="Proteomes" id="UP000887013"/>
    </source>
</evidence>
<organism evidence="2 3">
    <name type="scientific">Nephila pilipes</name>
    <name type="common">Giant wood spider</name>
    <name type="synonym">Nephila maculata</name>
    <dbReference type="NCBI Taxonomy" id="299642"/>
    <lineage>
        <taxon>Eukaryota</taxon>
        <taxon>Metazoa</taxon>
        <taxon>Ecdysozoa</taxon>
        <taxon>Arthropoda</taxon>
        <taxon>Chelicerata</taxon>
        <taxon>Arachnida</taxon>
        <taxon>Araneae</taxon>
        <taxon>Araneomorphae</taxon>
        <taxon>Entelegynae</taxon>
        <taxon>Araneoidea</taxon>
        <taxon>Nephilidae</taxon>
        <taxon>Nephila</taxon>
    </lineage>
</organism>
<keyword evidence="3" id="KW-1185">Reference proteome</keyword>
<dbReference type="EMBL" id="BMAW01009121">
    <property type="protein sequence ID" value="GFT12164.1"/>
    <property type="molecule type" value="Genomic_DNA"/>
</dbReference>
<reference evidence="2" key="1">
    <citation type="submission" date="2020-08" db="EMBL/GenBank/DDBJ databases">
        <title>Multicomponent nature underlies the extraordinary mechanical properties of spider dragline silk.</title>
        <authorList>
            <person name="Kono N."/>
            <person name="Nakamura H."/>
            <person name="Mori M."/>
            <person name="Yoshida Y."/>
            <person name="Ohtoshi R."/>
            <person name="Malay A.D."/>
            <person name="Moran D.A.P."/>
            <person name="Tomita M."/>
            <person name="Numata K."/>
            <person name="Arakawa K."/>
        </authorList>
    </citation>
    <scope>NUCLEOTIDE SEQUENCE</scope>
</reference>